<feature type="domain" description="START" evidence="2">
    <location>
        <begin position="48"/>
        <end position="215"/>
    </location>
</feature>
<dbReference type="AlphaFoldDB" id="D3BIS1"/>
<reference evidence="3 4" key="1">
    <citation type="journal article" date="2011" name="Genome Res.">
        <title>Phylogeny-wide analysis of social amoeba genomes highlights ancient origins for complex intercellular communication.</title>
        <authorList>
            <person name="Heidel A.J."/>
            <person name="Lawal H.M."/>
            <person name="Felder M."/>
            <person name="Schilde C."/>
            <person name="Helps N.R."/>
            <person name="Tunggal B."/>
            <person name="Rivero F."/>
            <person name="John U."/>
            <person name="Schleicher M."/>
            <person name="Eichinger L."/>
            <person name="Platzer M."/>
            <person name="Noegel A.A."/>
            <person name="Schaap P."/>
            <person name="Gloeckner G."/>
        </authorList>
    </citation>
    <scope>NUCLEOTIDE SEQUENCE [LARGE SCALE GENOMIC DNA]</scope>
    <source>
        <strain evidence="4">ATCC 26659 / Pp 5 / PN500</strain>
    </source>
</reference>
<dbReference type="EMBL" id="ADBJ01000037">
    <property type="protein sequence ID" value="EFA78695.1"/>
    <property type="molecule type" value="Genomic_DNA"/>
</dbReference>
<dbReference type="InterPro" id="IPR023393">
    <property type="entry name" value="START-like_dom_sf"/>
</dbReference>
<evidence type="ECO:0000313" key="3">
    <source>
        <dbReference type="EMBL" id="EFA78695.1"/>
    </source>
</evidence>
<dbReference type="GO" id="GO:0008289">
    <property type="term" value="F:lipid binding"/>
    <property type="evidence" value="ECO:0007669"/>
    <property type="project" value="InterPro"/>
</dbReference>
<dbReference type="Pfam" id="PF01852">
    <property type="entry name" value="START"/>
    <property type="match status" value="1"/>
</dbReference>
<dbReference type="InterPro" id="IPR002913">
    <property type="entry name" value="START_lipid-bd_dom"/>
</dbReference>
<dbReference type="RefSeq" id="XP_020430819.1">
    <property type="nucleotide sequence ID" value="XM_020578980.1"/>
</dbReference>
<dbReference type="Gene3D" id="3.30.530.20">
    <property type="match status" value="1"/>
</dbReference>
<organism evidence="3 4">
    <name type="scientific">Heterostelium pallidum (strain ATCC 26659 / Pp 5 / PN500)</name>
    <name type="common">Cellular slime mold</name>
    <name type="synonym">Polysphondylium pallidum</name>
    <dbReference type="NCBI Taxonomy" id="670386"/>
    <lineage>
        <taxon>Eukaryota</taxon>
        <taxon>Amoebozoa</taxon>
        <taxon>Evosea</taxon>
        <taxon>Eumycetozoa</taxon>
        <taxon>Dictyostelia</taxon>
        <taxon>Acytosteliales</taxon>
        <taxon>Acytosteliaceae</taxon>
        <taxon>Heterostelium</taxon>
    </lineage>
</organism>
<evidence type="ECO:0000256" key="1">
    <source>
        <dbReference type="SAM" id="MobiDB-lite"/>
    </source>
</evidence>
<comment type="caution">
    <text evidence="3">The sequence shown here is derived from an EMBL/GenBank/DDBJ whole genome shotgun (WGS) entry which is preliminary data.</text>
</comment>
<feature type="region of interest" description="Disordered" evidence="1">
    <location>
        <begin position="625"/>
        <end position="647"/>
    </location>
</feature>
<dbReference type="PROSITE" id="PS50848">
    <property type="entry name" value="START"/>
    <property type="match status" value="1"/>
</dbReference>
<proteinExistence type="predicted"/>
<dbReference type="SUPFAM" id="SSF55961">
    <property type="entry name" value="Bet v1-like"/>
    <property type="match status" value="1"/>
</dbReference>
<evidence type="ECO:0000313" key="4">
    <source>
        <dbReference type="Proteomes" id="UP000001396"/>
    </source>
</evidence>
<dbReference type="InParanoid" id="D3BIS1"/>
<dbReference type="GeneID" id="31363636"/>
<dbReference type="PANTHER" id="PTHR20916">
    <property type="entry name" value="CYSTEINE AND GLYCINE-RICH PROTEIN 2 BINDING PROTEIN"/>
    <property type="match status" value="1"/>
</dbReference>
<dbReference type="CDD" id="cd00177">
    <property type="entry name" value="START"/>
    <property type="match status" value="1"/>
</dbReference>
<sequence>MTNFKEDEVFKIPSHLSKEFIEKEKIRLWTVALQSRLELSAQITNTKWVFVGDQGGIKYWKRENPLSNTTHSSKSEIIVNKSTSTVMSFMSDIKRLHLWNKYFSSCTKITDLIDNKNVYQDCVLLHGSPHLWLPGRDSCLVKYSGPHPHLPKSYVRVIRSVETPLCPEIPEYMRTQLISGFTVEEINPNTSRITNVIVHDFKVCNPPSVWDSWLVPFIAKCDSWTINKMEKLKHFIELEPTFDGDLPQKRPTKKQQKQKQRKEKADQPFKNLVFINNFVDKDSSEIITTTSVMSNDIDNNNNNNNKRKMDDQQSIKAEPNFDQPSLFSLNPKKKSEDILDFLDEQQHHFNLIFQKNGVSLMGMVIPENRINFTNLPLEKSSLNNNNNNIINNNNNNNKIDNLNSVNNLLNNTSSNEVENELGVKYQDIQDYINSQSAHKMIYVYKAVFTTQSSPSSILFSLLDSDKRKNWGRPFVTNTNELWEKNNMAAMEIKSHFMNYFTNGKSTTIPLDYYIRVSQHILEIKENTFSNLPDRSSTNHYNNNNNNSGYSSLLVTLEERSNGDTLLVRQENLVDERHTERHIELIFFLNNKNWAWSNVIVDNQPLATAATATPFGGPPLLNTPNNNNNNNNFNNNHHHHNQNQHHQNTYQKSPIVNYNFLDRVAMNASLFFKESIDEEQWRVQQPTTTTSYQDHHH</sequence>
<accession>D3BIS1</accession>
<gene>
    <name evidence="3" type="ORF">PPL_08156</name>
</gene>
<name>D3BIS1_HETP5</name>
<feature type="compositionally biased region" description="Low complexity" evidence="1">
    <location>
        <begin position="625"/>
        <end position="634"/>
    </location>
</feature>
<keyword evidence="4" id="KW-1185">Reference proteome</keyword>
<feature type="compositionally biased region" description="Basic residues" evidence="1">
    <location>
        <begin position="250"/>
        <end position="262"/>
    </location>
</feature>
<dbReference type="PANTHER" id="PTHR20916:SF18">
    <property type="entry name" value="IPT_TIG DOMAIN-CONTAINING PROTEIN"/>
    <property type="match status" value="1"/>
</dbReference>
<protein>
    <recommendedName>
        <fullName evidence="2">START domain-containing protein</fullName>
    </recommendedName>
</protein>
<evidence type="ECO:0000259" key="2">
    <source>
        <dbReference type="PROSITE" id="PS50848"/>
    </source>
</evidence>
<dbReference type="Proteomes" id="UP000001396">
    <property type="component" value="Unassembled WGS sequence"/>
</dbReference>
<feature type="region of interest" description="Disordered" evidence="1">
    <location>
        <begin position="243"/>
        <end position="266"/>
    </location>
</feature>